<dbReference type="Proteomes" id="UP000243297">
    <property type="component" value="Unassembled WGS sequence"/>
</dbReference>
<evidence type="ECO:0000256" key="4">
    <source>
        <dbReference type="PROSITE-ProRule" id="PRU00182"/>
    </source>
</evidence>
<evidence type="ECO:0000256" key="5">
    <source>
        <dbReference type="RuleBase" id="RU362028"/>
    </source>
</evidence>
<comment type="catalytic activity">
    <reaction evidence="1 5">
        <text>a uridine in RNA = a pseudouridine in RNA</text>
        <dbReference type="Rhea" id="RHEA:48348"/>
        <dbReference type="Rhea" id="RHEA-COMP:12068"/>
        <dbReference type="Rhea" id="RHEA-COMP:12069"/>
        <dbReference type="ChEBI" id="CHEBI:65314"/>
        <dbReference type="ChEBI" id="CHEBI:65315"/>
    </reaction>
</comment>
<keyword evidence="8" id="KW-1185">Reference proteome</keyword>
<dbReference type="SUPFAM" id="SSF55120">
    <property type="entry name" value="Pseudouridine synthase"/>
    <property type="match status" value="1"/>
</dbReference>
<evidence type="ECO:0000256" key="2">
    <source>
        <dbReference type="ARBA" id="ARBA00010876"/>
    </source>
</evidence>
<comment type="function">
    <text evidence="5">Responsible for synthesis of pseudouridine from uracil.</text>
</comment>
<dbReference type="NCBIfam" id="TIGR00005">
    <property type="entry name" value="rluA_subfam"/>
    <property type="match status" value="1"/>
</dbReference>
<sequence>MVMKYTINLNILQINSLSEVEGKTVLEFLQLFKVSKKNMHQLFQNKYIKINNQVVNQNYILSKDDRISIKLQEYDIDYTPDDQSATVVYEDDLICVVHKDPGIIVHDDQKDKKGTLANQVARYYQDSGYSIPVRYIHRLDEETQGLVLFCKVPLFQPWFDEELAEKRIERTYHAITFNKPSKNKMVINKPLGRDRHNAKKMRVSMSGKEAVTNINLLNTNANYSLIECKLETGRTHQIRVHLSSINCPIVNDELYGYKTNDYSCMGLFAVSLSWIDPFTKEKRIVEDPLCKNINL</sequence>
<dbReference type="PANTHER" id="PTHR21600">
    <property type="entry name" value="MITOCHONDRIAL RNA PSEUDOURIDINE SYNTHASE"/>
    <property type="match status" value="1"/>
</dbReference>
<evidence type="ECO:0000256" key="1">
    <source>
        <dbReference type="ARBA" id="ARBA00000073"/>
    </source>
</evidence>
<dbReference type="CDD" id="cd02869">
    <property type="entry name" value="PseudoU_synth_RluA_like"/>
    <property type="match status" value="1"/>
</dbReference>
<comment type="similarity">
    <text evidence="2 5">Belongs to the pseudouridine synthase RluA family.</text>
</comment>
<dbReference type="GO" id="GO:0009982">
    <property type="term" value="F:pseudouridine synthase activity"/>
    <property type="evidence" value="ECO:0007669"/>
    <property type="project" value="InterPro"/>
</dbReference>
<evidence type="ECO:0000259" key="6">
    <source>
        <dbReference type="Pfam" id="PF00849"/>
    </source>
</evidence>
<dbReference type="InterPro" id="IPR006145">
    <property type="entry name" value="PsdUridine_synth_RsuA/RluA"/>
</dbReference>
<feature type="domain" description="Pseudouridine synthase RsuA/RluA-like" evidence="6">
    <location>
        <begin position="95"/>
        <end position="244"/>
    </location>
</feature>
<evidence type="ECO:0000256" key="3">
    <source>
        <dbReference type="PIRSR" id="PIRSR606225-1"/>
    </source>
</evidence>
<dbReference type="EC" id="5.4.99.-" evidence="5"/>
<evidence type="ECO:0000313" key="8">
    <source>
        <dbReference type="Proteomes" id="UP000243297"/>
    </source>
</evidence>
<dbReference type="Pfam" id="PF00849">
    <property type="entry name" value="PseudoU_synth_2"/>
    <property type="match status" value="1"/>
</dbReference>
<evidence type="ECO:0000313" key="7">
    <source>
        <dbReference type="EMBL" id="SJZ55306.1"/>
    </source>
</evidence>
<dbReference type="Gene3D" id="3.30.2350.10">
    <property type="entry name" value="Pseudouridine synthase"/>
    <property type="match status" value="1"/>
</dbReference>
<protein>
    <recommendedName>
        <fullName evidence="5">Pseudouridine synthase</fullName>
        <ecNumber evidence="5">5.4.99.-</ecNumber>
    </recommendedName>
</protein>
<organism evidence="7 8">
    <name type="scientific">Anaerorhabdus furcosa</name>
    <dbReference type="NCBI Taxonomy" id="118967"/>
    <lineage>
        <taxon>Bacteria</taxon>
        <taxon>Bacillati</taxon>
        <taxon>Bacillota</taxon>
        <taxon>Erysipelotrichia</taxon>
        <taxon>Erysipelotrichales</taxon>
        <taxon>Erysipelotrichaceae</taxon>
        <taxon>Anaerorhabdus</taxon>
    </lineage>
</organism>
<keyword evidence="5" id="KW-0413">Isomerase</keyword>
<dbReference type="GO" id="GO:0140098">
    <property type="term" value="F:catalytic activity, acting on RNA"/>
    <property type="evidence" value="ECO:0007669"/>
    <property type="project" value="UniProtKB-ARBA"/>
</dbReference>
<dbReference type="AlphaFoldDB" id="A0A1T4LKX9"/>
<dbReference type="InterPro" id="IPR020103">
    <property type="entry name" value="PsdUridine_synth_cat_dom_sf"/>
</dbReference>
<proteinExistence type="inferred from homology"/>
<dbReference type="STRING" id="118967.SAMN02745191_0937"/>
<dbReference type="InterPro" id="IPR006225">
    <property type="entry name" value="PsdUridine_synth_RluC/D"/>
</dbReference>
<reference evidence="8" key="1">
    <citation type="submission" date="2017-02" db="EMBL/GenBank/DDBJ databases">
        <authorList>
            <person name="Varghese N."/>
            <person name="Submissions S."/>
        </authorList>
    </citation>
    <scope>NUCLEOTIDE SEQUENCE [LARGE SCALE GENOMIC DNA]</scope>
    <source>
        <strain evidence="8">ATCC 25662</strain>
    </source>
</reference>
<dbReference type="EMBL" id="FUWY01000002">
    <property type="protein sequence ID" value="SJZ55306.1"/>
    <property type="molecule type" value="Genomic_DNA"/>
</dbReference>
<accession>A0A1T4LKX9</accession>
<feature type="active site" evidence="3">
    <location>
        <position position="140"/>
    </location>
</feature>
<dbReference type="PANTHER" id="PTHR21600:SF44">
    <property type="entry name" value="RIBOSOMAL LARGE SUBUNIT PSEUDOURIDINE SYNTHASE D"/>
    <property type="match status" value="1"/>
</dbReference>
<dbReference type="PROSITE" id="PS50889">
    <property type="entry name" value="S4"/>
    <property type="match status" value="1"/>
</dbReference>
<dbReference type="InterPro" id="IPR050188">
    <property type="entry name" value="RluA_PseudoU_synthase"/>
</dbReference>
<dbReference type="GO" id="GO:0003723">
    <property type="term" value="F:RNA binding"/>
    <property type="evidence" value="ECO:0007669"/>
    <property type="project" value="UniProtKB-KW"/>
</dbReference>
<keyword evidence="4" id="KW-0694">RNA-binding</keyword>
<gene>
    <name evidence="7" type="ORF">SAMN02745191_0937</name>
</gene>
<dbReference type="GO" id="GO:0000455">
    <property type="term" value="P:enzyme-directed rRNA pseudouridine synthesis"/>
    <property type="evidence" value="ECO:0007669"/>
    <property type="project" value="TreeGrafter"/>
</dbReference>
<name>A0A1T4LKX9_9FIRM</name>